<reference evidence="1" key="2">
    <citation type="submission" date="2020-11" db="EMBL/GenBank/DDBJ databases">
        <authorList>
            <person name="McCartney M.A."/>
            <person name="Auch B."/>
            <person name="Kono T."/>
            <person name="Mallez S."/>
            <person name="Becker A."/>
            <person name="Gohl D.M."/>
            <person name="Silverstein K.A.T."/>
            <person name="Koren S."/>
            <person name="Bechman K.B."/>
            <person name="Herman A."/>
            <person name="Abrahante J.E."/>
            <person name="Garbe J."/>
        </authorList>
    </citation>
    <scope>NUCLEOTIDE SEQUENCE</scope>
    <source>
        <strain evidence="1">Duluth1</strain>
        <tissue evidence="1">Whole animal</tissue>
    </source>
</reference>
<gene>
    <name evidence="1" type="ORF">DPMN_194372</name>
</gene>
<keyword evidence="2" id="KW-1185">Reference proteome</keyword>
<dbReference type="Proteomes" id="UP000828390">
    <property type="component" value="Unassembled WGS sequence"/>
</dbReference>
<evidence type="ECO:0000313" key="1">
    <source>
        <dbReference type="EMBL" id="KAH3689577.1"/>
    </source>
</evidence>
<proteinExistence type="predicted"/>
<sequence length="150" mass="17113">MLRRDRTQGKLATALDAETSLELLSTLYRGQPRVIHVIIRFPAVIKTLEDAERLERLAGCHGQSTVIGRVFRYQGKWRVFCGLSLTRTDASSLTHGWKWLAVLKHCFRCGTVADGQTNYKAQPKHNQAKIDQKLPLTTTSTRFSKRFVRD</sequence>
<dbReference type="EMBL" id="JAIWYP010000110">
    <property type="protein sequence ID" value="KAH3689577.1"/>
    <property type="molecule type" value="Genomic_DNA"/>
</dbReference>
<protein>
    <submittedName>
        <fullName evidence="1">Uncharacterized protein</fullName>
    </submittedName>
</protein>
<accession>A0A9D3XZG3</accession>
<dbReference type="AlphaFoldDB" id="A0A9D3XZG3"/>
<name>A0A9D3XZG3_DREPO</name>
<comment type="caution">
    <text evidence="1">The sequence shown here is derived from an EMBL/GenBank/DDBJ whole genome shotgun (WGS) entry which is preliminary data.</text>
</comment>
<evidence type="ECO:0000313" key="2">
    <source>
        <dbReference type="Proteomes" id="UP000828390"/>
    </source>
</evidence>
<reference evidence="1" key="1">
    <citation type="journal article" date="2019" name="bioRxiv">
        <title>The Genome of the Zebra Mussel, Dreissena polymorpha: A Resource for Invasive Species Research.</title>
        <authorList>
            <person name="McCartney M.A."/>
            <person name="Auch B."/>
            <person name="Kono T."/>
            <person name="Mallez S."/>
            <person name="Zhang Y."/>
            <person name="Obille A."/>
            <person name="Becker A."/>
            <person name="Abrahante J.E."/>
            <person name="Garbe J."/>
            <person name="Badalamenti J.P."/>
            <person name="Herman A."/>
            <person name="Mangelson H."/>
            <person name="Liachko I."/>
            <person name="Sullivan S."/>
            <person name="Sone E.D."/>
            <person name="Koren S."/>
            <person name="Silverstein K.A.T."/>
            <person name="Beckman K.B."/>
            <person name="Gohl D.M."/>
        </authorList>
    </citation>
    <scope>NUCLEOTIDE SEQUENCE</scope>
    <source>
        <strain evidence="1">Duluth1</strain>
        <tissue evidence="1">Whole animal</tissue>
    </source>
</reference>
<organism evidence="1 2">
    <name type="scientific">Dreissena polymorpha</name>
    <name type="common">Zebra mussel</name>
    <name type="synonym">Mytilus polymorpha</name>
    <dbReference type="NCBI Taxonomy" id="45954"/>
    <lineage>
        <taxon>Eukaryota</taxon>
        <taxon>Metazoa</taxon>
        <taxon>Spiralia</taxon>
        <taxon>Lophotrochozoa</taxon>
        <taxon>Mollusca</taxon>
        <taxon>Bivalvia</taxon>
        <taxon>Autobranchia</taxon>
        <taxon>Heteroconchia</taxon>
        <taxon>Euheterodonta</taxon>
        <taxon>Imparidentia</taxon>
        <taxon>Neoheterodontei</taxon>
        <taxon>Myida</taxon>
        <taxon>Dreissenoidea</taxon>
        <taxon>Dreissenidae</taxon>
        <taxon>Dreissena</taxon>
    </lineage>
</organism>